<sequence length="161" mass="17186">MEVKQTTAGQTLGILGIVFGIIALIISIIPCLSIIAIVPGVVAIILSAVALDQARRGNGARGLGYAALTISILATVVATLYTLLWGGVATYVGNKIKDNIKTEYIDDSTNNIEVTVGDNKDSLIMKLEILEEGNDDSTKSKTKRTYIKIRGVEKKHVGETK</sequence>
<dbReference type="Proteomes" id="UP000199452">
    <property type="component" value="Unassembled WGS sequence"/>
</dbReference>
<proteinExistence type="predicted"/>
<dbReference type="AlphaFoldDB" id="A0A1G6RF79"/>
<protein>
    <recommendedName>
        <fullName evidence="4">DUF4190 domain-containing protein</fullName>
    </recommendedName>
</protein>
<evidence type="ECO:0008006" key="4">
    <source>
        <dbReference type="Google" id="ProtNLM"/>
    </source>
</evidence>
<feature type="transmembrane region" description="Helical" evidence="1">
    <location>
        <begin position="65"/>
        <end position="92"/>
    </location>
</feature>
<keyword evidence="1" id="KW-0812">Transmembrane</keyword>
<keyword evidence="1" id="KW-0472">Membrane</keyword>
<dbReference type="STRING" id="1640674.SAMN05216323_10738"/>
<evidence type="ECO:0000256" key="1">
    <source>
        <dbReference type="SAM" id="Phobius"/>
    </source>
</evidence>
<evidence type="ECO:0000313" key="3">
    <source>
        <dbReference type="Proteomes" id="UP000199452"/>
    </source>
</evidence>
<organism evidence="2 3">
    <name type="scientific">Williamwhitmania taraxaci</name>
    <dbReference type="NCBI Taxonomy" id="1640674"/>
    <lineage>
        <taxon>Bacteria</taxon>
        <taxon>Pseudomonadati</taxon>
        <taxon>Bacteroidota</taxon>
        <taxon>Bacteroidia</taxon>
        <taxon>Bacteroidales</taxon>
        <taxon>Williamwhitmaniaceae</taxon>
        <taxon>Williamwhitmania</taxon>
    </lineage>
</organism>
<reference evidence="2 3" key="1">
    <citation type="submission" date="2016-09" db="EMBL/GenBank/DDBJ databases">
        <authorList>
            <person name="Capua I."/>
            <person name="De Benedictis P."/>
            <person name="Joannis T."/>
            <person name="Lombin L.H."/>
            <person name="Cattoli G."/>
        </authorList>
    </citation>
    <scope>NUCLEOTIDE SEQUENCE [LARGE SCALE GENOMIC DNA]</scope>
    <source>
        <strain evidence="2 3">A7P-90m</strain>
    </source>
</reference>
<dbReference type="RefSeq" id="WP_092440412.1">
    <property type="nucleotide sequence ID" value="NZ_FMYP01000073.1"/>
</dbReference>
<keyword evidence="1" id="KW-1133">Transmembrane helix</keyword>
<feature type="transmembrane region" description="Helical" evidence="1">
    <location>
        <begin position="12"/>
        <end position="45"/>
    </location>
</feature>
<keyword evidence="3" id="KW-1185">Reference proteome</keyword>
<evidence type="ECO:0000313" key="2">
    <source>
        <dbReference type="EMBL" id="SDD02677.1"/>
    </source>
</evidence>
<dbReference type="EMBL" id="FMYP01000073">
    <property type="protein sequence ID" value="SDD02677.1"/>
    <property type="molecule type" value="Genomic_DNA"/>
</dbReference>
<gene>
    <name evidence="2" type="ORF">SAMN05216323_10738</name>
</gene>
<accession>A0A1G6RF79</accession>
<name>A0A1G6RF79_9BACT</name>